<sequence length="84" mass="9694">MVCIHKKRLRKCPSKKKGIEKVEVDANSQNVIVTGYVHQEKILKAIKRGGLKADFWLPKMSSFFVLLYIVREVEVRLTPVILDL</sequence>
<dbReference type="SUPFAM" id="SSF55008">
    <property type="entry name" value="HMA, heavy metal-associated domain"/>
    <property type="match status" value="1"/>
</dbReference>
<dbReference type="Proteomes" id="UP000187406">
    <property type="component" value="Unassembled WGS sequence"/>
</dbReference>
<dbReference type="EMBL" id="BDDD01000387">
    <property type="protein sequence ID" value="GAV65112.1"/>
    <property type="molecule type" value="Genomic_DNA"/>
</dbReference>
<protein>
    <recommendedName>
        <fullName evidence="1">HMA domain-containing protein</fullName>
    </recommendedName>
</protein>
<organism evidence="2 3">
    <name type="scientific">Cephalotus follicularis</name>
    <name type="common">Albany pitcher plant</name>
    <dbReference type="NCBI Taxonomy" id="3775"/>
    <lineage>
        <taxon>Eukaryota</taxon>
        <taxon>Viridiplantae</taxon>
        <taxon>Streptophyta</taxon>
        <taxon>Embryophyta</taxon>
        <taxon>Tracheophyta</taxon>
        <taxon>Spermatophyta</taxon>
        <taxon>Magnoliopsida</taxon>
        <taxon>eudicotyledons</taxon>
        <taxon>Gunneridae</taxon>
        <taxon>Pentapetalae</taxon>
        <taxon>rosids</taxon>
        <taxon>fabids</taxon>
        <taxon>Oxalidales</taxon>
        <taxon>Cephalotaceae</taxon>
        <taxon>Cephalotus</taxon>
    </lineage>
</organism>
<comment type="caution">
    <text evidence="2">The sequence shown here is derived from an EMBL/GenBank/DDBJ whole genome shotgun (WGS) entry which is preliminary data.</text>
</comment>
<feature type="domain" description="HMA" evidence="1">
    <location>
        <begin position="1"/>
        <end position="54"/>
    </location>
</feature>
<keyword evidence="3" id="KW-1185">Reference proteome</keyword>
<dbReference type="OrthoDB" id="689350at2759"/>
<dbReference type="GO" id="GO:0046872">
    <property type="term" value="F:metal ion binding"/>
    <property type="evidence" value="ECO:0007669"/>
    <property type="project" value="InterPro"/>
</dbReference>
<name>A0A1Q3BBC7_CEPFO</name>
<dbReference type="AlphaFoldDB" id="A0A1Q3BBC7"/>
<dbReference type="InterPro" id="IPR036163">
    <property type="entry name" value="HMA_dom_sf"/>
</dbReference>
<dbReference type="STRING" id="3775.A0A1Q3BBC7"/>
<dbReference type="Gene3D" id="3.30.70.100">
    <property type="match status" value="1"/>
</dbReference>
<dbReference type="PANTHER" id="PTHR47856">
    <property type="entry name" value="HEAVY METAL-ASSOCIATED ISOPRENYLATED PLANT PROTEIN 20-LIKE"/>
    <property type="match status" value="1"/>
</dbReference>
<reference evidence="3" key="1">
    <citation type="submission" date="2016-04" db="EMBL/GenBank/DDBJ databases">
        <title>Cephalotus genome sequencing.</title>
        <authorList>
            <person name="Fukushima K."/>
            <person name="Hasebe M."/>
            <person name="Fang X."/>
        </authorList>
    </citation>
    <scope>NUCLEOTIDE SEQUENCE [LARGE SCALE GENOMIC DNA]</scope>
    <source>
        <strain evidence="3">cv. St1</strain>
    </source>
</reference>
<dbReference type="InterPro" id="IPR006121">
    <property type="entry name" value="HMA_dom"/>
</dbReference>
<proteinExistence type="predicted"/>
<evidence type="ECO:0000259" key="1">
    <source>
        <dbReference type="PROSITE" id="PS50846"/>
    </source>
</evidence>
<dbReference type="CDD" id="cd00371">
    <property type="entry name" value="HMA"/>
    <property type="match status" value="1"/>
</dbReference>
<dbReference type="PANTHER" id="PTHR47856:SF2">
    <property type="entry name" value="OS08G0512200 PROTEIN"/>
    <property type="match status" value="1"/>
</dbReference>
<accession>A0A1Q3BBC7</accession>
<evidence type="ECO:0000313" key="2">
    <source>
        <dbReference type="EMBL" id="GAV65112.1"/>
    </source>
</evidence>
<dbReference type="InParanoid" id="A0A1Q3BBC7"/>
<dbReference type="PROSITE" id="PS50846">
    <property type="entry name" value="HMA_2"/>
    <property type="match status" value="1"/>
</dbReference>
<gene>
    <name evidence="2" type="ORF">CFOL_v3_08627</name>
</gene>
<evidence type="ECO:0000313" key="3">
    <source>
        <dbReference type="Proteomes" id="UP000187406"/>
    </source>
</evidence>